<evidence type="ECO:0000313" key="1">
    <source>
        <dbReference type="EMBL" id="NMO01837.1"/>
    </source>
</evidence>
<accession>A0A848KUX9</accession>
<dbReference type="InterPro" id="IPR046179">
    <property type="entry name" value="DUF6188"/>
</dbReference>
<reference evidence="1 2" key="1">
    <citation type="submission" date="2020-04" db="EMBL/GenBank/DDBJ databases">
        <title>Gordonia sp. nov. TBRC 11910.</title>
        <authorList>
            <person name="Suriyachadkun C."/>
        </authorList>
    </citation>
    <scope>NUCLEOTIDE SEQUENCE [LARGE SCALE GENOMIC DNA]</scope>
    <source>
        <strain evidence="1 2">TBRC 11910</strain>
    </source>
</reference>
<sequence>MRPLPIAGSRIAGIRADYTIHIYTDSDYELVIEAPMSMCVGDDITVVDPTQGEPDQQALRQLIGRTIDVAMYSDRNGLLLRTDDRCVYSVPPIEDFESWQCVGPDCYAIGVPSNTL</sequence>
<evidence type="ECO:0000313" key="2">
    <source>
        <dbReference type="Proteomes" id="UP000550729"/>
    </source>
</evidence>
<gene>
    <name evidence="1" type="ORF">HH308_11505</name>
</gene>
<dbReference type="RefSeq" id="WP_170194346.1">
    <property type="nucleotide sequence ID" value="NZ_JABBNB010000010.1"/>
</dbReference>
<proteinExistence type="predicted"/>
<comment type="caution">
    <text evidence="1">The sequence shown here is derived from an EMBL/GenBank/DDBJ whole genome shotgun (WGS) entry which is preliminary data.</text>
</comment>
<name>A0A848KUX9_9ACTN</name>
<dbReference type="Pfam" id="PF19686">
    <property type="entry name" value="DUF6188"/>
    <property type="match status" value="1"/>
</dbReference>
<protein>
    <submittedName>
        <fullName evidence="1">Uncharacterized protein</fullName>
    </submittedName>
</protein>
<dbReference type="EMBL" id="JABBNB010000010">
    <property type="protein sequence ID" value="NMO01837.1"/>
    <property type="molecule type" value="Genomic_DNA"/>
</dbReference>
<organism evidence="1 2">
    <name type="scientific">Gordonia asplenii</name>
    <dbReference type="NCBI Taxonomy" id="2725283"/>
    <lineage>
        <taxon>Bacteria</taxon>
        <taxon>Bacillati</taxon>
        <taxon>Actinomycetota</taxon>
        <taxon>Actinomycetes</taxon>
        <taxon>Mycobacteriales</taxon>
        <taxon>Gordoniaceae</taxon>
        <taxon>Gordonia</taxon>
    </lineage>
</organism>
<keyword evidence="2" id="KW-1185">Reference proteome</keyword>
<dbReference type="AlphaFoldDB" id="A0A848KUX9"/>
<dbReference type="Proteomes" id="UP000550729">
    <property type="component" value="Unassembled WGS sequence"/>
</dbReference>